<gene>
    <name evidence="1" type="ORF">PODLI_1B014920</name>
</gene>
<accession>A0AA35VZ70</accession>
<comment type="caution">
    <text evidence="1">The sequence shown here is derived from an EMBL/GenBank/DDBJ whole genome shotgun (WGS) entry which is preliminary data.</text>
</comment>
<protein>
    <recommendedName>
        <fullName evidence="3">Cysteine rich tail 1</fullName>
    </recommendedName>
</protein>
<dbReference type="AlphaFoldDB" id="A0AA35VZ70"/>
<organism evidence="1 2">
    <name type="scientific">Podarcis lilfordi</name>
    <name type="common">Lilford's wall lizard</name>
    <dbReference type="NCBI Taxonomy" id="74358"/>
    <lineage>
        <taxon>Eukaryota</taxon>
        <taxon>Metazoa</taxon>
        <taxon>Chordata</taxon>
        <taxon>Craniata</taxon>
        <taxon>Vertebrata</taxon>
        <taxon>Euteleostomi</taxon>
        <taxon>Lepidosauria</taxon>
        <taxon>Squamata</taxon>
        <taxon>Bifurcata</taxon>
        <taxon>Unidentata</taxon>
        <taxon>Episquamata</taxon>
        <taxon>Laterata</taxon>
        <taxon>Lacertibaenia</taxon>
        <taxon>Lacertidae</taxon>
        <taxon>Podarcis</taxon>
    </lineage>
</organism>
<keyword evidence="2" id="KW-1185">Reference proteome</keyword>
<name>A0AA35VZ70_9SAUR</name>
<evidence type="ECO:0008006" key="3">
    <source>
        <dbReference type="Google" id="ProtNLM"/>
    </source>
</evidence>
<evidence type="ECO:0000313" key="1">
    <source>
        <dbReference type="EMBL" id="CAI7935346.1"/>
    </source>
</evidence>
<reference evidence="1" key="1">
    <citation type="submission" date="2022-12" db="EMBL/GenBank/DDBJ databases">
        <authorList>
            <person name="Alioto T."/>
            <person name="Alioto T."/>
            <person name="Gomez Garrido J."/>
        </authorList>
    </citation>
    <scope>NUCLEOTIDE SEQUENCE</scope>
</reference>
<evidence type="ECO:0000313" key="2">
    <source>
        <dbReference type="Proteomes" id="UP001178461"/>
    </source>
</evidence>
<dbReference type="Proteomes" id="UP001178461">
    <property type="component" value="Unassembled WGS sequence"/>
</dbReference>
<proteinExistence type="predicted"/>
<dbReference type="EMBL" id="CANTUW010000284">
    <property type="protein sequence ID" value="CAI7935346.1"/>
    <property type="molecule type" value="Genomic_DNA"/>
</dbReference>
<sequence length="131" mass="14507">MDRGLTVENPYASVSLPRAQLPGSFLKYYLGEGCTPDTVLSDPSSCCTYSVQEKEWEAAPQGVPPNAPWGTQRISTQESWAQPYNPYASLKMPHQGSPQPFHWKSQQEGCCCSCFRKCCPCCCRKCACVIS</sequence>